<organism evidence="1 2">
    <name type="scientific">Diphasiastrum complanatum</name>
    <name type="common">Issler's clubmoss</name>
    <name type="synonym">Lycopodium complanatum</name>
    <dbReference type="NCBI Taxonomy" id="34168"/>
    <lineage>
        <taxon>Eukaryota</taxon>
        <taxon>Viridiplantae</taxon>
        <taxon>Streptophyta</taxon>
        <taxon>Embryophyta</taxon>
        <taxon>Tracheophyta</taxon>
        <taxon>Lycopodiopsida</taxon>
        <taxon>Lycopodiales</taxon>
        <taxon>Lycopodiaceae</taxon>
        <taxon>Lycopodioideae</taxon>
        <taxon>Diphasiastrum</taxon>
    </lineage>
</organism>
<sequence>MSKHTDTFFIEEKEQCCGSSGESGNDPLSASASAAAGEKLQQEAKSSGSEGEKGQDSYPRLRYKGIRRRSWGQWVSEIREPRKRTKIWLGSFPTAEMAARAYDAALLCLRGPNAAFNFADSPLIIHLEPWTSKKDIQAIAATAALRSVRHAAFSISSNAASFSYAAAVPLEEGFDGGHSPYTENSQQIESNAVSNAQPADWSNQVRLEEDPKLTLPDMAQGMLLDPLPPLQFLYDSSHHHEAEKRFDEENANNPLEEVPFWS</sequence>
<keyword evidence="2" id="KW-1185">Reference proteome</keyword>
<dbReference type="Proteomes" id="UP001162992">
    <property type="component" value="Chromosome 3"/>
</dbReference>
<comment type="caution">
    <text evidence="1">The sequence shown here is derived from an EMBL/GenBank/DDBJ whole genome shotgun (WGS) entry which is preliminary data.</text>
</comment>
<accession>A0ACC2E5B9</accession>
<gene>
    <name evidence="1" type="ORF">O6H91_03G035700</name>
</gene>
<proteinExistence type="predicted"/>
<reference evidence="2" key="1">
    <citation type="journal article" date="2024" name="Proc. Natl. Acad. Sci. U.S.A.">
        <title>Extraordinary preservation of gene collinearity over three hundred million years revealed in homosporous lycophytes.</title>
        <authorList>
            <person name="Li C."/>
            <person name="Wickell D."/>
            <person name="Kuo L.Y."/>
            <person name="Chen X."/>
            <person name="Nie B."/>
            <person name="Liao X."/>
            <person name="Peng D."/>
            <person name="Ji J."/>
            <person name="Jenkins J."/>
            <person name="Williams M."/>
            <person name="Shu S."/>
            <person name="Plott C."/>
            <person name="Barry K."/>
            <person name="Rajasekar S."/>
            <person name="Grimwood J."/>
            <person name="Han X."/>
            <person name="Sun S."/>
            <person name="Hou Z."/>
            <person name="He W."/>
            <person name="Dai G."/>
            <person name="Sun C."/>
            <person name="Schmutz J."/>
            <person name="Leebens-Mack J.H."/>
            <person name="Li F.W."/>
            <person name="Wang L."/>
        </authorList>
    </citation>
    <scope>NUCLEOTIDE SEQUENCE [LARGE SCALE GENOMIC DNA]</scope>
    <source>
        <strain evidence="2">cv. PW_Plant_1</strain>
    </source>
</reference>
<name>A0ACC2E5B9_DIPCM</name>
<dbReference type="EMBL" id="CM055094">
    <property type="protein sequence ID" value="KAJ7561608.1"/>
    <property type="molecule type" value="Genomic_DNA"/>
</dbReference>
<evidence type="ECO:0000313" key="2">
    <source>
        <dbReference type="Proteomes" id="UP001162992"/>
    </source>
</evidence>
<evidence type="ECO:0000313" key="1">
    <source>
        <dbReference type="EMBL" id="KAJ7561608.1"/>
    </source>
</evidence>
<protein>
    <submittedName>
        <fullName evidence="1">Uncharacterized protein</fullName>
    </submittedName>
</protein>